<evidence type="ECO:0000313" key="2">
    <source>
        <dbReference type="Proteomes" id="UP001338125"/>
    </source>
</evidence>
<sequence>MASKPGIVESLKTTLGWQPPRVPTDTVVPLQPYDSNLFLQGLIIRPLYAFDAVLSTAKLRRTLWAVVELEGWQRFGARLRRRGVVDLEYHIPAKFSSSRPAVHFTEVTFDMSIKDHLEARHLMAPVVDTAINTYNAPYDGLLLGEDTPKHDYLNSDLPLLGLHIILFSDATLVMPYLPHCLTDGAGFAALFSAWVLMLQGKECEIPTPFAVEVDPLGDVDESASESTGGFLSAEQSSALSWTRYLMANMNRVLFTTKEFRTIVIPPSQMKRLRERATQDLLADRSADNPPTRLTNGDILFAWWACLALSHLPRNSKTPAAILTAISLRHYLPGSLVLNNLLDTVAVVMETSFIRKRPLGQVANQIRTLIKSSQTPEHLKSYASWWRASKMGVPQPFGTPDSTVIGVLNVAMADLFDLDFSSAAIGLRSSQDDGSKRIVKPVNVQIRVFGCDPLDISWIVGKDGNSNHWLSCAAQNNLSLTSTGPFIFRSESITIYTNFY</sequence>
<dbReference type="Gene3D" id="3.30.559.10">
    <property type="entry name" value="Chloramphenicol acetyltransferase-like domain"/>
    <property type="match status" value="2"/>
</dbReference>
<comment type="caution">
    <text evidence="1">The sequence shown here is derived from an EMBL/GenBank/DDBJ whole genome shotgun (WGS) entry which is preliminary data.</text>
</comment>
<keyword evidence="2" id="KW-1185">Reference proteome</keyword>
<proteinExistence type="predicted"/>
<evidence type="ECO:0000313" key="1">
    <source>
        <dbReference type="EMBL" id="KAK5988251.1"/>
    </source>
</evidence>
<dbReference type="InterPro" id="IPR023213">
    <property type="entry name" value="CAT-like_dom_sf"/>
</dbReference>
<accession>A0ABR0S9C5</accession>
<organism evidence="1 2">
    <name type="scientific">Cladobotryum mycophilum</name>
    <dbReference type="NCBI Taxonomy" id="491253"/>
    <lineage>
        <taxon>Eukaryota</taxon>
        <taxon>Fungi</taxon>
        <taxon>Dikarya</taxon>
        <taxon>Ascomycota</taxon>
        <taxon>Pezizomycotina</taxon>
        <taxon>Sordariomycetes</taxon>
        <taxon>Hypocreomycetidae</taxon>
        <taxon>Hypocreales</taxon>
        <taxon>Hypocreaceae</taxon>
        <taxon>Cladobotryum</taxon>
    </lineage>
</organism>
<protein>
    <submittedName>
        <fullName evidence="1">Acetyltransferase adrJ</fullName>
    </submittedName>
</protein>
<gene>
    <name evidence="1" type="ORF">PT974_12392</name>
</gene>
<reference evidence="1 2" key="1">
    <citation type="submission" date="2024-01" db="EMBL/GenBank/DDBJ databases">
        <title>Complete genome of Cladobotryum mycophilum ATHUM6906.</title>
        <authorList>
            <person name="Christinaki A.C."/>
            <person name="Myridakis A.I."/>
            <person name="Kouvelis V.N."/>
        </authorList>
    </citation>
    <scope>NUCLEOTIDE SEQUENCE [LARGE SCALE GENOMIC DNA]</scope>
    <source>
        <strain evidence="1 2">ATHUM6906</strain>
    </source>
</reference>
<name>A0ABR0S9C5_9HYPO</name>
<dbReference type="EMBL" id="JAVFKD010000016">
    <property type="protein sequence ID" value="KAK5988251.1"/>
    <property type="molecule type" value="Genomic_DNA"/>
</dbReference>
<dbReference type="Proteomes" id="UP001338125">
    <property type="component" value="Unassembled WGS sequence"/>
</dbReference>